<evidence type="ECO:0000313" key="2">
    <source>
        <dbReference type="EMBL" id="EPS36990.1"/>
    </source>
</evidence>
<feature type="compositionally biased region" description="Polar residues" evidence="1">
    <location>
        <begin position="169"/>
        <end position="190"/>
    </location>
</feature>
<feature type="compositionally biased region" description="Basic and acidic residues" evidence="1">
    <location>
        <begin position="621"/>
        <end position="632"/>
    </location>
</feature>
<accession>S8A1Y2</accession>
<dbReference type="OMA" id="DCPEAQE"/>
<dbReference type="AlphaFoldDB" id="S8A1Y2"/>
<protein>
    <submittedName>
        <fullName evidence="2">Uncharacterized protein</fullName>
    </submittedName>
</protein>
<dbReference type="EMBL" id="AQGS01000810">
    <property type="protein sequence ID" value="EPS36990.1"/>
    <property type="molecule type" value="Genomic_DNA"/>
</dbReference>
<organism evidence="2 3">
    <name type="scientific">Dactylellina haptotyla (strain CBS 200.50)</name>
    <name type="common">Nematode-trapping fungus</name>
    <name type="synonym">Monacrosporium haptotylum</name>
    <dbReference type="NCBI Taxonomy" id="1284197"/>
    <lineage>
        <taxon>Eukaryota</taxon>
        <taxon>Fungi</taxon>
        <taxon>Dikarya</taxon>
        <taxon>Ascomycota</taxon>
        <taxon>Pezizomycotina</taxon>
        <taxon>Orbiliomycetes</taxon>
        <taxon>Orbiliales</taxon>
        <taxon>Orbiliaceae</taxon>
        <taxon>Dactylellina</taxon>
    </lineage>
</organism>
<dbReference type="HOGENOM" id="CLU_412780_0_0_1"/>
<evidence type="ECO:0000256" key="1">
    <source>
        <dbReference type="SAM" id="MobiDB-lite"/>
    </source>
</evidence>
<dbReference type="OrthoDB" id="5324651at2759"/>
<comment type="caution">
    <text evidence="2">The sequence shown here is derived from an EMBL/GenBank/DDBJ whole genome shotgun (WGS) entry which is preliminary data.</text>
</comment>
<proteinExistence type="predicted"/>
<reference evidence="3" key="2">
    <citation type="submission" date="2013-04" db="EMBL/GenBank/DDBJ databases">
        <title>Genomic mechanisms accounting for the adaptation to parasitism in nematode-trapping fungi.</title>
        <authorList>
            <person name="Ahren D.G."/>
        </authorList>
    </citation>
    <scope>NUCLEOTIDE SEQUENCE [LARGE SCALE GENOMIC DNA]</scope>
    <source>
        <strain evidence="3">CBS 200.50</strain>
    </source>
</reference>
<feature type="region of interest" description="Disordered" evidence="1">
    <location>
        <begin position="524"/>
        <end position="554"/>
    </location>
</feature>
<feature type="compositionally biased region" description="Basic and acidic residues" evidence="1">
    <location>
        <begin position="643"/>
        <end position="652"/>
    </location>
</feature>
<keyword evidence="3" id="KW-1185">Reference proteome</keyword>
<reference evidence="2 3" key="1">
    <citation type="journal article" date="2013" name="PLoS Genet.">
        <title>Genomic mechanisms accounting for the adaptation to parasitism in nematode-trapping fungi.</title>
        <authorList>
            <person name="Meerupati T."/>
            <person name="Andersson K.M."/>
            <person name="Friman E."/>
            <person name="Kumar D."/>
            <person name="Tunlid A."/>
            <person name="Ahren D."/>
        </authorList>
    </citation>
    <scope>NUCLEOTIDE SEQUENCE [LARGE SCALE GENOMIC DNA]</scope>
    <source>
        <strain evidence="2 3">CBS 200.50</strain>
    </source>
</reference>
<name>S8A1Y2_DACHA</name>
<feature type="region of interest" description="Disordered" evidence="1">
    <location>
        <begin position="169"/>
        <end position="191"/>
    </location>
</feature>
<dbReference type="STRING" id="1284197.S8A1Y2"/>
<evidence type="ECO:0000313" key="3">
    <source>
        <dbReference type="Proteomes" id="UP000015100"/>
    </source>
</evidence>
<dbReference type="Proteomes" id="UP000015100">
    <property type="component" value="Unassembled WGS sequence"/>
</dbReference>
<feature type="region of interest" description="Disordered" evidence="1">
    <location>
        <begin position="596"/>
        <end position="653"/>
    </location>
</feature>
<sequence length="665" mass="75480">MLGVRQASNRILSRQKVIQSASPSPIHQWYLYSTSVKAALKSKSAIRVSRVTDILRIQTAFEKVLLKEELDGCTSDDQRRDLLWGTRQQLAPLFPGRRWDKVYGVGRRLLEKGYLGGLSEKAARTKLLSVSPTALAELEGVPKWLKREISQMYGDEKVKDDDEVISTDMTADSSDNTETEPQSIVPNTGGTLEDANDLIQYEIPKTPVSKLKATPVQPQSVAQNAQDAAVKARLEKVVSIPTPDQKKIMAWASTEEDYTMEKLSKLKIQEEETSPEMKQLQGLSKVLIEKDVRPDLKPVFYPNQAAFAVLTEATTLLEEACYQYVARTTPSVTQWPAYDCPEAQELKRWVDLISKLAREYKKTLALPPQWAELSTYGLMIRNAAAHRLPISAPKLRELLKRSREWIDLLEVPEIAEKYAKIEEIAAKMQYDLESALEPVTHDIMGSLEFMKKKYGEIGKLEEQIRSIKHKIAAKVNEIETEDNKLVQFLEKGQQVRFEEGKNFNREELRNYLYSEPVEEILVEETPDEVTPAEDVPSEASFKSEESPTELSTEDIREMLAREDATFSEVDMTYLRRDGIAGLVSLSNNTLKDIEEVGDQLDKPTDPTPAEETLNIKGNTLDLREYDTTKQDDSPTFEGSNLSRDAHQQDKVANKSQWYNPVSWFR</sequence>
<gene>
    <name evidence="2" type="ORF">H072_9450</name>
</gene>